<feature type="domain" description="Translocation and assembly module TamB C-terminal" evidence="5">
    <location>
        <begin position="1553"/>
        <end position="1903"/>
    </location>
</feature>
<evidence type="ECO:0000256" key="2">
    <source>
        <dbReference type="ARBA" id="ARBA00022692"/>
    </source>
</evidence>
<dbReference type="Proteomes" id="UP000823786">
    <property type="component" value="Unassembled WGS sequence"/>
</dbReference>
<reference evidence="6 7" key="1">
    <citation type="submission" date="2021-03" db="EMBL/GenBank/DDBJ databases">
        <title>Genomic Encyclopedia of Type Strains, Phase IV (KMG-IV): sequencing the most valuable type-strain genomes for metagenomic binning, comparative biology and taxonomic classification.</title>
        <authorList>
            <person name="Goeker M."/>
        </authorList>
    </citation>
    <scope>NUCLEOTIDE SEQUENCE [LARGE SCALE GENOMIC DNA]</scope>
    <source>
        <strain evidence="6 7">DSM 26427</strain>
    </source>
</reference>
<keyword evidence="7" id="KW-1185">Reference proteome</keyword>
<accession>A0ABS4EK90</accession>
<dbReference type="PANTHER" id="PTHR36985:SF1">
    <property type="entry name" value="TRANSLOCATION AND ASSEMBLY MODULE SUBUNIT TAMB"/>
    <property type="match status" value="1"/>
</dbReference>
<evidence type="ECO:0000256" key="1">
    <source>
        <dbReference type="ARBA" id="ARBA00004167"/>
    </source>
</evidence>
<gene>
    <name evidence="6" type="ORF">J2Z75_001864</name>
</gene>
<keyword evidence="2" id="KW-0812">Transmembrane</keyword>
<evidence type="ECO:0000313" key="7">
    <source>
        <dbReference type="Proteomes" id="UP000823786"/>
    </source>
</evidence>
<proteinExistence type="predicted"/>
<keyword evidence="3" id="KW-1133">Transmembrane helix</keyword>
<sequence length="1903" mass="192835">MNRLLRFLKIASRWLVYGLGFGLVAVVLLALFAGFTAPGARFVAAMIEKYASTPDQIVRINDPSALLTGDFTASSVTLFDSKGIYAEIREVAINWSPTALFSKRFDAAKLSAGSVRLERLPIPSQETREVRQTFALPLDVKIDAFDLKEIIIGKDIAGVDQFLSAQGKLNATNASIAAALAIAQRDRPDAKAIADIVFNPAGNELKLETTITEPKGGLLAKAMRLPGEPAVSISVTGDGPLTKWTGAATAALDGNEVLKVAGEHTLAPDGFRTLSLKGGGTFSNLLPAVFRPLFEGTTDIDLSAALDGTTMRINRGNVSTGALTFAASGTYSTAGQNDLQASLTGTNGPIDFRLPLAKGEAQLSINNASVSLIGEAQTAVLDIGADIGKATLPQGEIDAIKLHAYSDAFNLSTKTGPLKTTIETGATRFVSADIDRLIKGPVKIDGTVSVTPETVSFDPVTLESASVGGTLTGSYTIAENTIATAFKLFAVPAVLPPALAEKFDTTISMTGNLGTGANGNLTVSDLVLKSGTIEATGSAALETGNLTAAISGTVPEIGKFLANAKGAANFKADVNGPLDALAVKAEVTANGATLAGRTLNDLAVNADATVGQNGPNATITATGTLDGQAINAKADIASAKGSTSLPSIEAAIGENTLKGSLDLTQDFQPNGSIAFNFPDLGLLAAMAGQTASGDLAGSASIKSENGITSVAVKASGAGITRGDLVISKPAADITIADLKALAIKGAVTVEEVRQGDNRLAGLKLGFEQQGPKTNFALDGTYDAAPLTARGDLQSAGGKTTINLQSFAAAPKKIPLQLASPTTITIENGTVNLQELAIAASGGTVTLNGSAGEKLDVTAKFAGIDARLPLKDGEVHVVLDTGTASIKGDMQSAALDVQAIVGQLALPQGRLEAIKLTAHSDTFNLSTRSGLVKTRIETGTTQLANADLDRLAKGPLKVETTLDVSPERIGFDPVTVKSTNLGGTLQGSFDVAANALNAGFNLSVLPAGLPTSLSPKFDTPLTLSGMVTTGADGAVDVTRLAVASGTIQAAGSVGLKAGNLTAAVTGTLPDLGKVLADASGIADFKVDASGPLDNLGIKAEVTSSGATLAGRTLSDLQLTADATANPKNPQAKIKATGALGGQAINVNAELVSEEGRTSVPVLQVQVGDNKLNGKIQFTTDFLPQGTIDFTFPDVGLLAAMAGEKASGDMAGSASINSDGGTTSIALKASGSGIKRGDLVITRPVADITIADLKSLAVKGNLSVETFAQGQNRVSGLKLDFVQQAGKTNVTLDGRYDGAPLSLRADIQTAAGKTVVNLASFAAAPKKIPVKLSAPTVITIENGIVSLQKLTIAASGGTIAVTGSAGEKLDLDVNLNALPASLANTFVPSLGADGAISGTVGVKGTSAAPVVAYDLRWANAAIAQAKSAGVGALDIAAKGQFADNSVTLDTTINGAGGLTFKGGGKVGIAGNRPIDMKLSGNLPFSLAAGLLAQQGFTLTGAANVDVSIKGAATAPQINGTISTSGARLVDVRRNLAITDLTANVSLDGKQAAIQKLSGKLASGGSLDVSGTIGITPGSGFPADLSIRLDNATYVDGSLFTANVDGAMTLKGSLTATPVLGGKVTIQKAAITIPEKLPASLSEINIKHKNAPAKVRQMQADVRNDTVSGGGPKSGGVAFDLAVSAPGKLFVRGRGIDAELGGDLTIRGTAAEPAVSGAFQMRRGRLEILGKRLNFADGTISFGGNLIPTLDLDATSTAGSTTITVNVAGLANNPTITFSSSPALPQDEILAQLIFNRSLSNLSALQIAQLASAVSELAGGGSNSLLSGLRNKLGVDDLDVSTDATGGATVTAGKYLNDRTYLELQSGAEAGGGKAIINLDVGRGVKLRGEAGSSGAGGGIFYEKEY</sequence>
<evidence type="ECO:0000256" key="3">
    <source>
        <dbReference type="ARBA" id="ARBA00022989"/>
    </source>
</evidence>
<dbReference type="PANTHER" id="PTHR36985">
    <property type="entry name" value="TRANSLOCATION AND ASSEMBLY MODULE SUBUNIT TAMB"/>
    <property type="match status" value="1"/>
</dbReference>
<evidence type="ECO:0000259" key="5">
    <source>
        <dbReference type="Pfam" id="PF04357"/>
    </source>
</evidence>
<dbReference type="Pfam" id="PF04357">
    <property type="entry name" value="TamB"/>
    <property type="match status" value="1"/>
</dbReference>
<protein>
    <submittedName>
        <fullName evidence="6">Translocation and assembly module TamB</fullName>
    </submittedName>
</protein>
<name>A0ABS4EK90_9HYPH</name>
<comment type="subcellular location">
    <subcellularLocation>
        <location evidence="1">Membrane</location>
        <topology evidence="1">Single-pass membrane protein</topology>
    </subcellularLocation>
</comment>
<comment type="caution">
    <text evidence="6">The sequence shown here is derived from an EMBL/GenBank/DDBJ whole genome shotgun (WGS) entry which is preliminary data.</text>
</comment>
<evidence type="ECO:0000313" key="6">
    <source>
        <dbReference type="EMBL" id="MBP1858356.1"/>
    </source>
</evidence>
<dbReference type="InterPro" id="IPR007452">
    <property type="entry name" value="TamB_C"/>
</dbReference>
<dbReference type="EMBL" id="JAGGJV010000003">
    <property type="protein sequence ID" value="MBP1858356.1"/>
    <property type="molecule type" value="Genomic_DNA"/>
</dbReference>
<keyword evidence="4" id="KW-0472">Membrane</keyword>
<organism evidence="6 7">
    <name type="scientific">Rhizobium herbae</name>
    <dbReference type="NCBI Taxonomy" id="508661"/>
    <lineage>
        <taxon>Bacteria</taxon>
        <taxon>Pseudomonadati</taxon>
        <taxon>Pseudomonadota</taxon>
        <taxon>Alphaproteobacteria</taxon>
        <taxon>Hyphomicrobiales</taxon>
        <taxon>Rhizobiaceae</taxon>
        <taxon>Rhizobium/Agrobacterium group</taxon>
        <taxon>Rhizobium</taxon>
    </lineage>
</organism>
<evidence type="ECO:0000256" key="4">
    <source>
        <dbReference type="ARBA" id="ARBA00023136"/>
    </source>
</evidence>
<dbReference type="RefSeq" id="WP_209850896.1">
    <property type="nucleotide sequence ID" value="NZ_JAGGJV010000003.1"/>
</dbReference>